<keyword evidence="9" id="KW-1185">Reference proteome</keyword>
<dbReference type="AlphaFoldDB" id="A0A0B9A4K8"/>
<dbReference type="PATRIC" id="fig|1703.6.peg.690"/>
<keyword evidence="3" id="KW-0238">DNA-binding</keyword>
<name>A0A0B9A4K8_BRELN</name>
<gene>
    <name evidence="8" type="ORF">AE0388_0807</name>
</gene>
<dbReference type="OrthoDB" id="9808843at2"/>
<protein>
    <submittedName>
        <fullName evidence="8">Two component transcriptional regulator, LuxR family</fullName>
    </submittedName>
</protein>
<feature type="domain" description="Response regulatory" evidence="7">
    <location>
        <begin position="8"/>
        <end position="124"/>
    </location>
</feature>
<dbReference type="GO" id="GO:0006355">
    <property type="term" value="P:regulation of DNA-templated transcription"/>
    <property type="evidence" value="ECO:0007669"/>
    <property type="project" value="InterPro"/>
</dbReference>
<evidence type="ECO:0000259" key="7">
    <source>
        <dbReference type="PROSITE" id="PS50110"/>
    </source>
</evidence>
<sequence>MNQAAPIRVMVVDDDPMVITGIRGILQAADGIDVVASALSGEESIEKASLHYPDVVLMDIRMPGIGGIEATQRLLNSVRPPKVVSLTSMSSDDYLFRALEAGAAGYLLKDIGPVDLAAAVRKVHAGEPILAPQSMRQVIAKVRSNSDHRLQREAVELLAGLTDRERQIAELVADGLSNQEIAEETFMSLATVKTHLNRINVKLDTNNRVRIATMVVRAQRN</sequence>
<dbReference type="InterPro" id="IPR000792">
    <property type="entry name" value="Tscrpt_reg_LuxR_C"/>
</dbReference>
<evidence type="ECO:0000313" key="8">
    <source>
        <dbReference type="EMBL" id="KHS53732.1"/>
    </source>
</evidence>
<dbReference type="Gene3D" id="3.40.50.2300">
    <property type="match status" value="1"/>
</dbReference>
<dbReference type="Pfam" id="PF00196">
    <property type="entry name" value="GerE"/>
    <property type="match status" value="1"/>
</dbReference>
<dbReference type="PROSITE" id="PS50110">
    <property type="entry name" value="RESPONSE_REGULATORY"/>
    <property type="match status" value="1"/>
</dbReference>
<keyword evidence="1 5" id="KW-0597">Phosphoprotein</keyword>
<dbReference type="CDD" id="cd06170">
    <property type="entry name" value="LuxR_C_like"/>
    <property type="match status" value="1"/>
</dbReference>
<evidence type="ECO:0000259" key="6">
    <source>
        <dbReference type="PROSITE" id="PS50043"/>
    </source>
</evidence>
<dbReference type="InterPro" id="IPR039420">
    <property type="entry name" value="WalR-like"/>
</dbReference>
<dbReference type="InterPro" id="IPR011006">
    <property type="entry name" value="CheY-like_superfamily"/>
</dbReference>
<accession>A0A0B9A4K8</accession>
<comment type="caution">
    <text evidence="8">The sequence shown here is derived from an EMBL/GenBank/DDBJ whole genome shotgun (WGS) entry which is preliminary data.</text>
</comment>
<dbReference type="SMART" id="SM00421">
    <property type="entry name" value="HTH_LUXR"/>
    <property type="match status" value="1"/>
</dbReference>
<evidence type="ECO:0000256" key="1">
    <source>
        <dbReference type="ARBA" id="ARBA00022553"/>
    </source>
</evidence>
<evidence type="ECO:0000313" key="9">
    <source>
        <dbReference type="Proteomes" id="UP000031488"/>
    </source>
</evidence>
<evidence type="ECO:0000256" key="2">
    <source>
        <dbReference type="ARBA" id="ARBA00023015"/>
    </source>
</evidence>
<proteinExistence type="predicted"/>
<dbReference type="SUPFAM" id="SSF52172">
    <property type="entry name" value="CheY-like"/>
    <property type="match status" value="1"/>
</dbReference>
<dbReference type="PROSITE" id="PS50043">
    <property type="entry name" value="HTH_LUXR_2"/>
    <property type="match status" value="1"/>
</dbReference>
<feature type="modified residue" description="4-aspartylphosphate" evidence="5">
    <location>
        <position position="59"/>
    </location>
</feature>
<dbReference type="PRINTS" id="PR00038">
    <property type="entry name" value="HTHLUXR"/>
</dbReference>
<feature type="domain" description="HTH luxR-type" evidence="6">
    <location>
        <begin position="154"/>
        <end position="219"/>
    </location>
</feature>
<dbReference type="RefSeq" id="WP_039207269.1">
    <property type="nucleotide sequence ID" value="NZ_JBCLTJ010000010.1"/>
</dbReference>
<evidence type="ECO:0000256" key="3">
    <source>
        <dbReference type="ARBA" id="ARBA00023125"/>
    </source>
</evidence>
<organism evidence="8 9">
    <name type="scientific">Brevibacterium linens</name>
    <dbReference type="NCBI Taxonomy" id="1703"/>
    <lineage>
        <taxon>Bacteria</taxon>
        <taxon>Bacillati</taxon>
        <taxon>Actinomycetota</taxon>
        <taxon>Actinomycetes</taxon>
        <taxon>Micrococcales</taxon>
        <taxon>Brevibacteriaceae</taxon>
        <taxon>Brevibacterium</taxon>
    </lineage>
</organism>
<evidence type="ECO:0000256" key="5">
    <source>
        <dbReference type="PROSITE-ProRule" id="PRU00169"/>
    </source>
</evidence>
<dbReference type="EMBL" id="JTJZ01000014">
    <property type="protein sequence ID" value="KHS53732.1"/>
    <property type="molecule type" value="Genomic_DNA"/>
</dbReference>
<keyword evidence="4" id="KW-0804">Transcription</keyword>
<dbReference type="PANTHER" id="PTHR43214">
    <property type="entry name" value="TWO-COMPONENT RESPONSE REGULATOR"/>
    <property type="match status" value="1"/>
</dbReference>
<dbReference type="Proteomes" id="UP000031488">
    <property type="component" value="Unassembled WGS sequence"/>
</dbReference>
<dbReference type="InterPro" id="IPR058245">
    <property type="entry name" value="NreC/VraR/RcsB-like_REC"/>
</dbReference>
<keyword evidence="2" id="KW-0805">Transcription regulation</keyword>
<dbReference type="GO" id="GO:0003677">
    <property type="term" value="F:DNA binding"/>
    <property type="evidence" value="ECO:0007669"/>
    <property type="project" value="UniProtKB-KW"/>
</dbReference>
<dbReference type="InterPro" id="IPR001789">
    <property type="entry name" value="Sig_transdc_resp-reg_receiver"/>
</dbReference>
<evidence type="ECO:0000256" key="4">
    <source>
        <dbReference type="ARBA" id="ARBA00023163"/>
    </source>
</evidence>
<dbReference type="PROSITE" id="PS00622">
    <property type="entry name" value="HTH_LUXR_1"/>
    <property type="match status" value="1"/>
</dbReference>
<dbReference type="CDD" id="cd17535">
    <property type="entry name" value="REC_NarL-like"/>
    <property type="match status" value="1"/>
</dbReference>
<dbReference type="Pfam" id="PF00072">
    <property type="entry name" value="Response_reg"/>
    <property type="match status" value="1"/>
</dbReference>
<dbReference type="SMART" id="SM00448">
    <property type="entry name" value="REC"/>
    <property type="match status" value="1"/>
</dbReference>
<dbReference type="GO" id="GO:0000160">
    <property type="term" value="P:phosphorelay signal transduction system"/>
    <property type="evidence" value="ECO:0007669"/>
    <property type="project" value="InterPro"/>
</dbReference>
<dbReference type="PANTHER" id="PTHR43214:SF24">
    <property type="entry name" value="TRANSCRIPTIONAL REGULATORY PROTEIN NARL-RELATED"/>
    <property type="match status" value="1"/>
</dbReference>
<reference evidence="8 9" key="1">
    <citation type="submission" date="2014-11" db="EMBL/GenBank/DDBJ databases">
        <title>Draft Genome Sequence of Brevibacterium linens AE038-8.</title>
        <authorList>
            <person name="Maizel D."/>
            <person name="Utturkar S.M."/>
            <person name="Brown S.D."/>
            <person name="Ferrero M."/>
            <person name="Rosen B.P."/>
        </authorList>
    </citation>
    <scope>NUCLEOTIDE SEQUENCE [LARGE SCALE GENOMIC DNA]</scope>
    <source>
        <strain evidence="8 9">AE038-8</strain>
    </source>
</reference>